<keyword evidence="6" id="KW-0175">Coiled coil</keyword>
<dbReference type="Pfam" id="PF23559">
    <property type="entry name" value="WHD_DRP"/>
    <property type="match status" value="1"/>
</dbReference>
<evidence type="ECO:0000256" key="3">
    <source>
        <dbReference type="ARBA" id="ARBA00022741"/>
    </source>
</evidence>
<evidence type="ECO:0000313" key="12">
    <source>
        <dbReference type="Proteomes" id="UP001054252"/>
    </source>
</evidence>
<protein>
    <recommendedName>
        <fullName evidence="13">Disease resistance protein RGA3</fullName>
    </recommendedName>
</protein>
<dbReference type="Proteomes" id="UP001054252">
    <property type="component" value="Unassembled WGS sequence"/>
</dbReference>
<keyword evidence="5" id="KW-0067">ATP-binding</keyword>
<evidence type="ECO:0000313" key="11">
    <source>
        <dbReference type="EMBL" id="GKV31905.1"/>
    </source>
</evidence>
<evidence type="ECO:0000259" key="10">
    <source>
        <dbReference type="Pfam" id="PF25019"/>
    </source>
</evidence>
<feature type="domain" description="R13L1/DRL21-like LRR repeat region" evidence="10">
    <location>
        <begin position="683"/>
        <end position="812"/>
    </location>
</feature>
<dbReference type="FunFam" id="3.40.50.300:FF:001091">
    <property type="entry name" value="Probable disease resistance protein At1g61300"/>
    <property type="match status" value="1"/>
</dbReference>
<evidence type="ECO:0000259" key="8">
    <source>
        <dbReference type="Pfam" id="PF18052"/>
    </source>
</evidence>
<dbReference type="AlphaFoldDB" id="A0AAV5L4C8"/>
<dbReference type="PRINTS" id="PR00364">
    <property type="entry name" value="DISEASERSIST"/>
</dbReference>
<feature type="domain" description="R13L1/DRL21-like LRR repeat region" evidence="10">
    <location>
        <begin position="1110"/>
        <end position="1171"/>
    </location>
</feature>
<evidence type="ECO:0000256" key="2">
    <source>
        <dbReference type="ARBA" id="ARBA00022737"/>
    </source>
</evidence>
<dbReference type="Pfam" id="PF25019">
    <property type="entry name" value="LRR_R13L1-DRL21"/>
    <property type="match status" value="2"/>
</dbReference>
<dbReference type="InterPro" id="IPR058922">
    <property type="entry name" value="WHD_DRP"/>
</dbReference>
<dbReference type="Gene3D" id="1.20.5.4130">
    <property type="match status" value="1"/>
</dbReference>
<dbReference type="SUPFAM" id="SSF52058">
    <property type="entry name" value="L domain-like"/>
    <property type="match status" value="2"/>
</dbReference>
<keyword evidence="1" id="KW-0433">Leucine-rich repeat</keyword>
<keyword evidence="3" id="KW-0547">Nucleotide-binding</keyword>
<keyword evidence="12" id="KW-1185">Reference proteome</keyword>
<feature type="domain" description="NB-ARC" evidence="7">
    <location>
        <begin position="176"/>
        <end position="350"/>
    </location>
</feature>
<dbReference type="InterPro" id="IPR041118">
    <property type="entry name" value="Rx_N"/>
</dbReference>
<dbReference type="FunFam" id="1.10.10.10:FF:000322">
    <property type="entry name" value="Probable disease resistance protein At1g63360"/>
    <property type="match status" value="1"/>
</dbReference>
<dbReference type="EMBL" id="BPVZ01000093">
    <property type="protein sequence ID" value="GKV31905.1"/>
    <property type="molecule type" value="Genomic_DNA"/>
</dbReference>
<feature type="domain" description="Disease resistance protein winged helix" evidence="9">
    <location>
        <begin position="438"/>
        <end position="511"/>
    </location>
</feature>
<keyword evidence="2" id="KW-0677">Repeat</keyword>
<dbReference type="Gene3D" id="1.10.10.10">
    <property type="entry name" value="Winged helix-like DNA-binding domain superfamily/Winged helix DNA-binding domain"/>
    <property type="match status" value="1"/>
</dbReference>
<evidence type="ECO:0000256" key="6">
    <source>
        <dbReference type="SAM" id="Coils"/>
    </source>
</evidence>
<organism evidence="11 12">
    <name type="scientific">Rubroshorea leprosula</name>
    <dbReference type="NCBI Taxonomy" id="152421"/>
    <lineage>
        <taxon>Eukaryota</taxon>
        <taxon>Viridiplantae</taxon>
        <taxon>Streptophyta</taxon>
        <taxon>Embryophyta</taxon>
        <taxon>Tracheophyta</taxon>
        <taxon>Spermatophyta</taxon>
        <taxon>Magnoliopsida</taxon>
        <taxon>eudicotyledons</taxon>
        <taxon>Gunneridae</taxon>
        <taxon>Pentapetalae</taxon>
        <taxon>rosids</taxon>
        <taxon>malvids</taxon>
        <taxon>Malvales</taxon>
        <taxon>Dipterocarpaceae</taxon>
        <taxon>Rubroshorea</taxon>
    </lineage>
</organism>
<dbReference type="GO" id="GO:0051707">
    <property type="term" value="P:response to other organism"/>
    <property type="evidence" value="ECO:0007669"/>
    <property type="project" value="UniProtKB-ARBA"/>
</dbReference>
<dbReference type="Gene3D" id="3.40.50.300">
    <property type="entry name" value="P-loop containing nucleotide triphosphate hydrolases"/>
    <property type="match status" value="1"/>
</dbReference>
<evidence type="ECO:0000259" key="7">
    <source>
        <dbReference type="Pfam" id="PF00931"/>
    </source>
</evidence>
<dbReference type="GO" id="GO:0043531">
    <property type="term" value="F:ADP binding"/>
    <property type="evidence" value="ECO:0007669"/>
    <property type="project" value="InterPro"/>
</dbReference>
<dbReference type="InterPro" id="IPR056789">
    <property type="entry name" value="LRR_R13L1-DRL21"/>
</dbReference>
<feature type="domain" description="Disease resistance N-terminal" evidence="8">
    <location>
        <begin position="13"/>
        <end position="105"/>
    </location>
</feature>
<dbReference type="Pfam" id="PF18052">
    <property type="entry name" value="Rx_N"/>
    <property type="match status" value="1"/>
</dbReference>
<dbReference type="GO" id="GO:0005524">
    <property type="term" value="F:ATP binding"/>
    <property type="evidence" value="ECO:0007669"/>
    <property type="project" value="UniProtKB-KW"/>
</dbReference>
<dbReference type="InterPro" id="IPR032675">
    <property type="entry name" value="LRR_dom_sf"/>
</dbReference>
<sequence length="1204" mass="136734">MDPRWADLLLSPIISTTISKLLSVAAGKISLAVNWRRELATLQEKLTMIKYLLEDAEERRVRDLAVKHWLEKLKDVAREIDDVLDEVAYESVKRKVLIENQMKKKVCFFFTHSNPIAFRIKMGNKIKKTIASVDRINYEAQQFGLQSRFAVTVSEDRSNPQTHSFIGDPSRVVGRENDVSRMVQLLTDSTNELPLCVLSIVGMPGLGKTTMAKSVCNNMQIQKYFGKIMWVCVSESFDVERIVVEMFESLTKNSCAIRNKDTVVQKIRDELGENNYLLVLDDVWNEESEKWADLKSCLLGISKKSGNRIVVTTRNENVALIMETRPEHRHHLQPLNDDECWCIIMQRVFGDDSAPLELVEIGRDIAKKCGGVPLVASVIGGTLCIKRPCTAEWLSIKIKIDAMGSLEIQNNGIMHVLKLSFDRLPHPTLKQCFALCSIFPKDFVMRREMLIQLWMAEGFIQLSEESTMTMEDIGNEYFNDLLSYSLFQMDEKDSFGSITTCKMHDLIHDFAQLISKSETVILETSCWSNISKVRHLNLICGREMVPMALPDDAQLHTLFSRHGFPHGMSGNFKRLRVLSSCDDVDIEEFPPCFGNMKSMRYLDISGTRITKLPKFITKLYNLQTFRFMTCRSLKMPPKGIENLINLRHIYFSDEEQMPTNIGRLTCLQTLPLFFVGTTQGRKIEELGSLSRLRGSLKIHNLELVKDKLEAMEAKLHEKAIYELELRWGKGSYQDEDVMEGLQPHSNLQRLTIEGYEGNKLPSWMSKSDCGLASESFLLRNLVKLRIQGCQKLESIPTFVTLPSLKEIEIYNCPMLESVSISGLSLLLKLHIQACPALCNIGDTLSTSKCLKELFLWGCDDLRFIPGLFGLTSLQKLTLVDCYRIECLPSGLSSCIALEVLKVRGCENLISIPEELKELHSLVHLEIIRCSRLRSIPENTLSCISLKTLRIGGFSKELEEFPSLSSIHCLQTSLENLDLFGWKKLTELSHQIQNITSLKSLAIFDFNEVETLPEWLRNTSFLKSLCIVRCLRLKYVPELPSTLEALEICECPNLVSIQEQTLGHLACLKRLTIGAFSNELEEFPGLSNLNISLEKLTLVGWEKLTQLPHEIQRLTTLSYLPISGFDGVEALPEWLKDLSSLQCLKIKHCKNLKHLPSAEAIRCLSKLKSLCILDCPELEIRCGKSGPEWSKISHIPHININGVDI</sequence>
<dbReference type="Gene3D" id="1.10.8.430">
    <property type="entry name" value="Helical domain of apoptotic protease-activating factors"/>
    <property type="match status" value="1"/>
</dbReference>
<dbReference type="InterPro" id="IPR036388">
    <property type="entry name" value="WH-like_DNA-bd_sf"/>
</dbReference>
<evidence type="ECO:0000256" key="4">
    <source>
        <dbReference type="ARBA" id="ARBA00022821"/>
    </source>
</evidence>
<proteinExistence type="predicted"/>
<evidence type="ECO:0000256" key="1">
    <source>
        <dbReference type="ARBA" id="ARBA00022614"/>
    </source>
</evidence>
<comment type="caution">
    <text evidence="11">The sequence shown here is derived from an EMBL/GenBank/DDBJ whole genome shotgun (WGS) entry which is preliminary data.</text>
</comment>
<dbReference type="GO" id="GO:0006952">
    <property type="term" value="P:defense response"/>
    <property type="evidence" value="ECO:0007669"/>
    <property type="project" value="UniProtKB-KW"/>
</dbReference>
<reference evidence="11 12" key="1">
    <citation type="journal article" date="2021" name="Commun. Biol.">
        <title>The genome of Shorea leprosula (Dipterocarpaceae) highlights the ecological relevance of drought in aseasonal tropical rainforests.</title>
        <authorList>
            <person name="Ng K.K.S."/>
            <person name="Kobayashi M.J."/>
            <person name="Fawcett J.A."/>
            <person name="Hatakeyama M."/>
            <person name="Paape T."/>
            <person name="Ng C.H."/>
            <person name="Ang C.C."/>
            <person name="Tnah L.H."/>
            <person name="Lee C.T."/>
            <person name="Nishiyama T."/>
            <person name="Sese J."/>
            <person name="O'Brien M.J."/>
            <person name="Copetti D."/>
            <person name="Mohd Noor M.I."/>
            <person name="Ong R.C."/>
            <person name="Putra M."/>
            <person name="Sireger I.Z."/>
            <person name="Indrioko S."/>
            <person name="Kosugi Y."/>
            <person name="Izuno A."/>
            <person name="Isagi Y."/>
            <person name="Lee S.L."/>
            <person name="Shimizu K.K."/>
        </authorList>
    </citation>
    <scope>NUCLEOTIDE SEQUENCE [LARGE SCALE GENOMIC DNA]</scope>
    <source>
        <strain evidence="11">214</strain>
    </source>
</reference>
<evidence type="ECO:0000256" key="5">
    <source>
        <dbReference type="ARBA" id="ARBA00022840"/>
    </source>
</evidence>
<dbReference type="Gene3D" id="3.80.10.10">
    <property type="entry name" value="Ribonuclease Inhibitor"/>
    <property type="match status" value="3"/>
</dbReference>
<evidence type="ECO:0008006" key="13">
    <source>
        <dbReference type="Google" id="ProtNLM"/>
    </source>
</evidence>
<evidence type="ECO:0000259" key="9">
    <source>
        <dbReference type="Pfam" id="PF23559"/>
    </source>
</evidence>
<dbReference type="SUPFAM" id="SSF52540">
    <property type="entry name" value="P-loop containing nucleoside triphosphate hydrolases"/>
    <property type="match status" value="1"/>
</dbReference>
<dbReference type="InterPro" id="IPR042197">
    <property type="entry name" value="Apaf_helical"/>
</dbReference>
<name>A0AAV5L4C8_9ROSI</name>
<keyword evidence="4" id="KW-0611">Plant defense</keyword>
<dbReference type="InterPro" id="IPR002182">
    <property type="entry name" value="NB-ARC"/>
</dbReference>
<accession>A0AAV5L4C8</accession>
<feature type="coiled-coil region" evidence="6">
    <location>
        <begin position="39"/>
        <end position="86"/>
    </location>
</feature>
<dbReference type="PANTHER" id="PTHR36766:SF70">
    <property type="entry name" value="DISEASE RESISTANCE PROTEIN RGA4"/>
    <property type="match status" value="1"/>
</dbReference>
<dbReference type="PANTHER" id="PTHR36766">
    <property type="entry name" value="PLANT BROAD-SPECTRUM MILDEW RESISTANCE PROTEIN RPW8"/>
    <property type="match status" value="1"/>
</dbReference>
<gene>
    <name evidence="11" type="ORF">SLEP1_g40562</name>
</gene>
<dbReference type="InterPro" id="IPR027417">
    <property type="entry name" value="P-loop_NTPase"/>
</dbReference>
<dbReference type="Pfam" id="PF00931">
    <property type="entry name" value="NB-ARC"/>
    <property type="match status" value="1"/>
</dbReference>